<dbReference type="AlphaFoldDB" id="A0A0F9L894"/>
<name>A0A0F9L894_9ZZZZ</name>
<gene>
    <name evidence="1" type="ORF">LCGC14_1246040</name>
</gene>
<sequence length="42" mass="5044">MQERGDFDAELKSHMTLIISNDKELLLHDYSNFLHSQYRPLH</sequence>
<protein>
    <submittedName>
        <fullName evidence="1">Uncharacterized protein</fullName>
    </submittedName>
</protein>
<comment type="caution">
    <text evidence="1">The sequence shown here is derived from an EMBL/GenBank/DDBJ whole genome shotgun (WGS) entry which is preliminary data.</text>
</comment>
<accession>A0A0F9L894</accession>
<reference evidence="1" key="1">
    <citation type="journal article" date="2015" name="Nature">
        <title>Complex archaea that bridge the gap between prokaryotes and eukaryotes.</title>
        <authorList>
            <person name="Spang A."/>
            <person name="Saw J.H."/>
            <person name="Jorgensen S.L."/>
            <person name="Zaremba-Niedzwiedzka K."/>
            <person name="Martijn J."/>
            <person name="Lind A.E."/>
            <person name="van Eijk R."/>
            <person name="Schleper C."/>
            <person name="Guy L."/>
            <person name="Ettema T.J."/>
        </authorList>
    </citation>
    <scope>NUCLEOTIDE SEQUENCE</scope>
</reference>
<evidence type="ECO:0000313" key="1">
    <source>
        <dbReference type="EMBL" id="KKM89703.1"/>
    </source>
</evidence>
<organism evidence="1">
    <name type="scientific">marine sediment metagenome</name>
    <dbReference type="NCBI Taxonomy" id="412755"/>
    <lineage>
        <taxon>unclassified sequences</taxon>
        <taxon>metagenomes</taxon>
        <taxon>ecological metagenomes</taxon>
    </lineage>
</organism>
<dbReference type="EMBL" id="LAZR01006778">
    <property type="protein sequence ID" value="KKM89703.1"/>
    <property type="molecule type" value="Genomic_DNA"/>
</dbReference>
<proteinExistence type="predicted"/>